<dbReference type="InterPro" id="IPR002146">
    <property type="entry name" value="ATP_synth_b/b'su_bac/chlpt"/>
</dbReference>
<dbReference type="GO" id="GO:0045259">
    <property type="term" value="C:proton-transporting ATP synthase complex"/>
    <property type="evidence" value="ECO:0007669"/>
    <property type="project" value="UniProtKB-KW"/>
</dbReference>
<keyword evidence="4 13" id="KW-0138">CF(0)</keyword>
<evidence type="ECO:0000256" key="10">
    <source>
        <dbReference type="ARBA" id="ARBA00023310"/>
    </source>
</evidence>
<keyword evidence="3 13" id="KW-1003">Cell membrane</keyword>
<evidence type="ECO:0000256" key="8">
    <source>
        <dbReference type="ARBA" id="ARBA00023065"/>
    </source>
</evidence>
<evidence type="ECO:0000256" key="3">
    <source>
        <dbReference type="ARBA" id="ARBA00022475"/>
    </source>
</evidence>
<keyword evidence="2 13" id="KW-0813">Transport</keyword>
<evidence type="ECO:0000256" key="9">
    <source>
        <dbReference type="ARBA" id="ARBA00023136"/>
    </source>
</evidence>
<keyword evidence="7 13" id="KW-1133">Transmembrane helix</keyword>
<dbReference type="Pfam" id="PF00430">
    <property type="entry name" value="ATP-synt_B"/>
    <property type="match status" value="1"/>
</dbReference>
<dbReference type="NCBIfam" id="TIGR01144">
    <property type="entry name" value="ATP_synt_b"/>
    <property type="match status" value="1"/>
</dbReference>
<dbReference type="HAMAP" id="MF_01398">
    <property type="entry name" value="ATP_synth_b_bprime"/>
    <property type="match status" value="1"/>
</dbReference>
<gene>
    <name evidence="13" type="primary">atpF</name>
    <name evidence="16" type="ORF">EDC19_2748</name>
</gene>
<comment type="function">
    <text evidence="13">Component of the F(0) channel, it forms part of the peripheral stalk, linking F(1) to F(0).</text>
</comment>
<comment type="subcellular location">
    <subcellularLocation>
        <location evidence="13">Cell membrane</location>
        <topology evidence="13">Single-pass membrane protein</topology>
    </subcellularLocation>
    <subcellularLocation>
        <location evidence="12">Endomembrane system</location>
        <topology evidence="12">Single-pass membrane protein</topology>
    </subcellularLocation>
</comment>
<evidence type="ECO:0000256" key="13">
    <source>
        <dbReference type="HAMAP-Rule" id="MF_01398"/>
    </source>
</evidence>
<evidence type="ECO:0000256" key="1">
    <source>
        <dbReference type="ARBA" id="ARBA00005513"/>
    </source>
</evidence>
<keyword evidence="5 13" id="KW-0812">Transmembrane</keyword>
<feature type="transmembrane region" description="Helical" evidence="13">
    <location>
        <begin position="12"/>
        <end position="34"/>
    </location>
</feature>
<dbReference type="EMBL" id="SMGQ01000018">
    <property type="protein sequence ID" value="TCK87904.1"/>
    <property type="molecule type" value="Genomic_DNA"/>
</dbReference>
<name>A0A4R1MAC8_9FIRM</name>
<keyword evidence="9 13" id="KW-0472">Membrane</keyword>
<dbReference type="SUPFAM" id="SSF81573">
    <property type="entry name" value="F1F0 ATP synthase subunit B, membrane domain"/>
    <property type="match status" value="1"/>
</dbReference>
<dbReference type="GO" id="GO:0005886">
    <property type="term" value="C:plasma membrane"/>
    <property type="evidence" value="ECO:0007669"/>
    <property type="project" value="UniProtKB-SubCell"/>
</dbReference>
<comment type="subunit">
    <text evidence="13">F-type ATPases have 2 components, F(1) - the catalytic core - and F(0) - the membrane proton channel. F(1) has five subunits: alpha(3), beta(3), gamma(1), delta(1), epsilon(1). F(0) has three main subunits: a(1), b(2) and c(10-14). The alpha and beta chains form an alternating ring which encloses part of the gamma chain. F(1) is attached to F(0) by a central stalk formed by the gamma and epsilon chains, while a peripheral stalk is formed by the delta and b chains.</text>
</comment>
<keyword evidence="17" id="KW-1185">Reference proteome</keyword>
<keyword evidence="10 13" id="KW-0066">ATP synthesis</keyword>
<feature type="coiled-coil region" evidence="15">
    <location>
        <begin position="38"/>
        <end position="127"/>
    </location>
</feature>
<evidence type="ECO:0000256" key="15">
    <source>
        <dbReference type="SAM" id="Coils"/>
    </source>
</evidence>
<organism evidence="16 17">
    <name type="scientific">Natranaerovirga hydrolytica</name>
    <dbReference type="NCBI Taxonomy" id="680378"/>
    <lineage>
        <taxon>Bacteria</taxon>
        <taxon>Bacillati</taxon>
        <taxon>Bacillota</taxon>
        <taxon>Clostridia</taxon>
        <taxon>Lachnospirales</taxon>
        <taxon>Natranaerovirgaceae</taxon>
        <taxon>Natranaerovirga</taxon>
    </lineage>
</organism>
<evidence type="ECO:0000256" key="6">
    <source>
        <dbReference type="ARBA" id="ARBA00022781"/>
    </source>
</evidence>
<keyword evidence="15" id="KW-0175">Coiled coil</keyword>
<dbReference type="InterPro" id="IPR028987">
    <property type="entry name" value="ATP_synth_B-like_membr_sf"/>
</dbReference>
<evidence type="ECO:0000256" key="2">
    <source>
        <dbReference type="ARBA" id="ARBA00022448"/>
    </source>
</evidence>
<proteinExistence type="inferred from homology"/>
<dbReference type="RefSeq" id="WP_243117071.1">
    <property type="nucleotide sequence ID" value="NZ_SMGQ01000018.1"/>
</dbReference>
<keyword evidence="8 13" id="KW-0406">Ion transport</keyword>
<evidence type="ECO:0000256" key="14">
    <source>
        <dbReference type="RuleBase" id="RU003848"/>
    </source>
</evidence>
<evidence type="ECO:0000256" key="7">
    <source>
        <dbReference type="ARBA" id="ARBA00022989"/>
    </source>
</evidence>
<evidence type="ECO:0000313" key="17">
    <source>
        <dbReference type="Proteomes" id="UP000294545"/>
    </source>
</evidence>
<dbReference type="InterPro" id="IPR050059">
    <property type="entry name" value="ATP_synthase_B_chain"/>
</dbReference>
<dbReference type="GO" id="GO:0046961">
    <property type="term" value="F:proton-transporting ATPase activity, rotational mechanism"/>
    <property type="evidence" value="ECO:0007669"/>
    <property type="project" value="TreeGrafter"/>
</dbReference>
<dbReference type="PANTHER" id="PTHR33445:SF1">
    <property type="entry name" value="ATP SYNTHASE SUBUNIT B"/>
    <property type="match status" value="1"/>
</dbReference>
<comment type="similarity">
    <text evidence="1 13 14">Belongs to the ATPase B chain family.</text>
</comment>
<keyword evidence="6 13" id="KW-0375">Hydrogen ion transport</keyword>
<evidence type="ECO:0000313" key="16">
    <source>
        <dbReference type="EMBL" id="TCK87904.1"/>
    </source>
</evidence>
<accession>A0A4R1MAC8</accession>
<dbReference type="AlphaFoldDB" id="A0A4R1MAC8"/>
<dbReference type="CDD" id="cd06503">
    <property type="entry name" value="ATP-synt_Fo_b"/>
    <property type="match status" value="1"/>
</dbReference>
<sequence length="171" mass="20080">MGRLFGFDLQLILDSVGMIITLLLLFAVMSYFLYEPIRSFMEKRSEKIRKDIEDASQQKKDALKLKEDYETKLKDINKEADVILSDARKKAMGKEEEIIQKAKEEAKRIMERAHLEIEREKEKVKEDVKTEMIDIATVLAEKFVAKSIEEKEYNELIEQTLNEMGDQTWLN</sequence>
<dbReference type="Gene3D" id="1.20.5.620">
    <property type="entry name" value="F1F0 ATP synthase subunit B, membrane domain"/>
    <property type="match status" value="1"/>
</dbReference>
<dbReference type="GO" id="GO:0012505">
    <property type="term" value="C:endomembrane system"/>
    <property type="evidence" value="ECO:0007669"/>
    <property type="project" value="UniProtKB-SubCell"/>
</dbReference>
<comment type="caution">
    <text evidence="16">The sequence shown here is derived from an EMBL/GenBank/DDBJ whole genome shotgun (WGS) entry which is preliminary data.</text>
</comment>
<comment type="function">
    <text evidence="11 13">F(1)F(0) ATP synthase produces ATP from ADP in the presence of a proton or sodium gradient. F-type ATPases consist of two structural domains, F(1) containing the extramembraneous catalytic core and F(0) containing the membrane proton channel, linked together by a central stalk and a peripheral stalk. During catalysis, ATP synthesis in the catalytic domain of F(1) is coupled via a rotary mechanism of the central stalk subunits to proton translocation.</text>
</comment>
<evidence type="ECO:0000256" key="5">
    <source>
        <dbReference type="ARBA" id="ARBA00022692"/>
    </source>
</evidence>
<evidence type="ECO:0000256" key="4">
    <source>
        <dbReference type="ARBA" id="ARBA00022547"/>
    </source>
</evidence>
<evidence type="ECO:0000256" key="11">
    <source>
        <dbReference type="ARBA" id="ARBA00025198"/>
    </source>
</evidence>
<protein>
    <recommendedName>
        <fullName evidence="13">ATP synthase subunit b</fullName>
    </recommendedName>
    <alternativeName>
        <fullName evidence="13">ATP synthase F(0) sector subunit b</fullName>
    </alternativeName>
    <alternativeName>
        <fullName evidence="13">ATPase subunit I</fullName>
    </alternativeName>
    <alternativeName>
        <fullName evidence="13">F-type ATPase subunit b</fullName>
        <shortName evidence="13">F-ATPase subunit b</shortName>
    </alternativeName>
</protein>
<reference evidence="16 17" key="1">
    <citation type="submission" date="2019-03" db="EMBL/GenBank/DDBJ databases">
        <title>Genomic Encyclopedia of Type Strains, Phase IV (KMG-IV): sequencing the most valuable type-strain genomes for metagenomic binning, comparative biology and taxonomic classification.</title>
        <authorList>
            <person name="Goeker M."/>
        </authorList>
    </citation>
    <scope>NUCLEOTIDE SEQUENCE [LARGE SCALE GENOMIC DNA]</scope>
    <source>
        <strain evidence="16 17">DSM 24176</strain>
    </source>
</reference>
<dbReference type="PANTHER" id="PTHR33445">
    <property type="entry name" value="ATP SYNTHASE SUBUNIT B', CHLOROPLASTIC"/>
    <property type="match status" value="1"/>
</dbReference>
<evidence type="ECO:0000256" key="12">
    <source>
        <dbReference type="ARBA" id="ARBA00037847"/>
    </source>
</evidence>
<dbReference type="InterPro" id="IPR005864">
    <property type="entry name" value="ATP_synth_F0_bsu_bac"/>
</dbReference>
<dbReference type="Proteomes" id="UP000294545">
    <property type="component" value="Unassembled WGS sequence"/>
</dbReference>
<dbReference type="GO" id="GO:0046933">
    <property type="term" value="F:proton-transporting ATP synthase activity, rotational mechanism"/>
    <property type="evidence" value="ECO:0007669"/>
    <property type="project" value="UniProtKB-UniRule"/>
</dbReference>